<feature type="binding site" evidence="7">
    <location>
        <position position="407"/>
    </location>
    <ligand>
        <name>substrate</name>
    </ligand>
</feature>
<name>A0A1I1MB34_9HYPH</name>
<feature type="binding site" evidence="7">
    <location>
        <position position="352"/>
    </location>
    <ligand>
        <name>substrate</name>
    </ligand>
</feature>
<comment type="similarity">
    <text evidence="4 9">Belongs to the histidinol dehydrogenase family.</text>
</comment>
<feature type="binding site" evidence="7">
    <location>
        <position position="253"/>
    </location>
    <ligand>
        <name>substrate</name>
    </ligand>
</feature>
<evidence type="ECO:0000256" key="8">
    <source>
        <dbReference type="PIRSR" id="PIRSR000099-4"/>
    </source>
</evidence>
<dbReference type="PROSITE" id="PS00611">
    <property type="entry name" value="HISOL_DEHYDROGENASE"/>
    <property type="match status" value="1"/>
</dbReference>
<dbReference type="NCBIfam" id="TIGR00069">
    <property type="entry name" value="hisD"/>
    <property type="match status" value="1"/>
</dbReference>
<feature type="binding site" evidence="6">
    <location>
        <position position="121"/>
    </location>
    <ligand>
        <name>NAD(+)</name>
        <dbReference type="ChEBI" id="CHEBI:57540"/>
    </ligand>
</feature>
<evidence type="ECO:0000256" key="2">
    <source>
        <dbReference type="ARBA" id="ARBA00022833"/>
    </source>
</evidence>
<keyword evidence="3 4" id="KW-0560">Oxidoreductase</keyword>
<evidence type="ECO:0000256" key="4">
    <source>
        <dbReference type="PIRNR" id="PIRNR000099"/>
    </source>
</evidence>
<sequence length="441" mass="47865">MPVWLKRGKNVEERAEADRQVRATVEGILGDIEKRGDAAVRELSQKFDNWDRTDFRLSQREIDDCMAQLTDQDLIDIEFAQTQVRNFAQAQRATMQDLEIETLPGVILGHKHVPINAVGCYVPGGKYPLLASAHMSVITAKVAGCERVITCAPPFGAKPAPAVVAAQAMAGADEIYVLGGIQAIGAMAIGTESIVAIDMLVGPGNAFVAEAKRQLFGRVGIDLFAGPTETLVIADETVDGEICATDLLGQAEHGPTTPAILLTNSEKLARETMAEIERLLAILPTGEIARKSWNDFGEVIVCDSYEEMLAEADRIASEHVQVMTDRDMWFRDNITNYGALFLGPRTNVAYGDKVIGTNHTLPTMKAARYTGGLWVGKFMKTCTWQTVTTDAASAMIGEYGSRLSMLEGFVGHAEQANVRVRRYGGRNVPYGTGATPREAAE</sequence>
<dbReference type="InterPro" id="IPR012131">
    <property type="entry name" value="Hstdl_DH"/>
</dbReference>
<dbReference type="PIRSF" id="PIRSF000099">
    <property type="entry name" value="Histidinol_dh"/>
    <property type="match status" value="1"/>
</dbReference>
<feature type="binding site" evidence="8">
    <location>
        <position position="253"/>
    </location>
    <ligand>
        <name>Zn(2+)</name>
        <dbReference type="ChEBI" id="CHEBI:29105"/>
    </ligand>
</feature>
<evidence type="ECO:0000256" key="9">
    <source>
        <dbReference type="RuleBase" id="RU004175"/>
    </source>
</evidence>
<dbReference type="InterPro" id="IPR022695">
    <property type="entry name" value="Histidinol_DH_monofunct"/>
</dbReference>
<dbReference type="GO" id="GO:0004399">
    <property type="term" value="F:histidinol dehydrogenase activity"/>
    <property type="evidence" value="ECO:0007669"/>
    <property type="project" value="InterPro"/>
</dbReference>
<feature type="binding site" evidence="8">
    <location>
        <position position="352"/>
    </location>
    <ligand>
        <name>Zn(2+)</name>
        <dbReference type="ChEBI" id="CHEBI:29105"/>
    </ligand>
</feature>
<feature type="binding site" evidence="7">
    <location>
        <position position="228"/>
    </location>
    <ligand>
        <name>substrate</name>
    </ligand>
</feature>
<dbReference type="CDD" id="cd06572">
    <property type="entry name" value="Histidinol_dh"/>
    <property type="match status" value="1"/>
</dbReference>
<dbReference type="PANTHER" id="PTHR21256">
    <property type="entry name" value="HISTIDINOL DEHYDROGENASE HDH"/>
    <property type="match status" value="1"/>
</dbReference>
<evidence type="ECO:0000313" key="10">
    <source>
        <dbReference type="EMBL" id="SFC78890.1"/>
    </source>
</evidence>
<proteinExistence type="inferred from homology"/>
<dbReference type="InterPro" id="IPR001692">
    <property type="entry name" value="Histidinol_DH_CS"/>
</dbReference>
<feature type="active site" description="Proton acceptor" evidence="5">
    <location>
        <position position="318"/>
    </location>
</feature>
<dbReference type="STRING" id="728005.SAMN04488059_11157"/>
<keyword evidence="1 8" id="KW-0479">Metal-binding</keyword>
<protein>
    <submittedName>
        <fullName evidence="10">Sulfopropanediol 3-dehydrogenase</fullName>
    </submittedName>
</protein>
<feature type="binding site" evidence="7">
    <location>
        <position position="319"/>
    </location>
    <ligand>
        <name>substrate</name>
    </ligand>
</feature>
<feature type="binding site" evidence="8">
    <location>
        <position position="250"/>
    </location>
    <ligand>
        <name>Zn(2+)</name>
        <dbReference type="ChEBI" id="CHEBI:29105"/>
    </ligand>
</feature>
<dbReference type="Pfam" id="PF00815">
    <property type="entry name" value="Histidinol_dh"/>
    <property type="match status" value="1"/>
</dbReference>
<gene>
    <name evidence="10" type="ORF">SAMN04488059_11157</name>
</gene>
<feature type="active site" description="Proton acceptor" evidence="5">
    <location>
        <position position="319"/>
    </location>
</feature>
<evidence type="ECO:0000256" key="1">
    <source>
        <dbReference type="ARBA" id="ARBA00022723"/>
    </source>
</evidence>
<comment type="cofactor">
    <cofactor evidence="8">
        <name>Zn(2+)</name>
        <dbReference type="ChEBI" id="CHEBI:29105"/>
    </cofactor>
    <text evidence="8">Binds 1 zinc ion per subunit.</text>
</comment>
<dbReference type="InterPro" id="IPR016161">
    <property type="entry name" value="Ald_DH/histidinol_DH"/>
</dbReference>
<evidence type="ECO:0000313" key="11">
    <source>
        <dbReference type="Proteomes" id="UP000182258"/>
    </source>
</evidence>
<evidence type="ECO:0000256" key="6">
    <source>
        <dbReference type="PIRSR" id="PIRSR000099-2"/>
    </source>
</evidence>
<keyword evidence="2 8" id="KW-0862">Zinc</keyword>
<dbReference type="Gene3D" id="1.20.5.1300">
    <property type="match status" value="1"/>
</dbReference>
<feature type="binding site" evidence="7">
    <location>
        <position position="250"/>
    </location>
    <ligand>
        <name>substrate</name>
    </ligand>
</feature>
<dbReference type="GO" id="GO:0051287">
    <property type="term" value="F:NAD binding"/>
    <property type="evidence" value="ECO:0007669"/>
    <property type="project" value="InterPro"/>
</dbReference>
<dbReference type="Gene3D" id="3.40.50.1980">
    <property type="entry name" value="Nitrogenase molybdenum iron protein domain"/>
    <property type="match status" value="2"/>
</dbReference>
<evidence type="ECO:0000256" key="3">
    <source>
        <dbReference type="ARBA" id="ARBA00023002"/>
    </source>
</evidence>
<feature type="binding site" evidence="6">
    <location>
        <position position="182"/>
    </location>
    <ligand>
        <name>NAD(+)</name>
        <dbReference type="ChEBI" id="CHEBI:57540"/>
    </ligand>
</feature>
<evidence type="ECO:0000256" key="7">
    <source>
        <dbReference type="PIRSR" id="PIRSR000099-3"/>
    </source>
</evidence>
<evidence type="ECO:0000256" key="5">
    <source>
        <dbReference type="PIRSR" id="PIRSR000099-1"/>
    </source>
</evidence>
<feature type="binding site" evidence="6">
    <location>
        <position position="205"/>
    </location>
    <ligand>
        <name>NAD(+)</name>
        <dbReference type="ChEBI" id="CHEBI:57540"/>
    </ligand>
</feature>
<dbReference type="EMBL" id="FOMB01000011">
    <property type="protein sequence ID" value="SFC78890.1"/>
    <property type="molecule type" value="Genomic_DNA"/>
</dbReference>
<dbReference type="GO" id="GO:0005829">
    <property type="term" value="C:cytosol"/>
    <property type="evidence" value="ECO:0007669"/>
    <property type="project" value="TreeGrafter"/>
</dbReference>
<dbReference type="GO" id="GO:0000105">
    <property type="term" value="P:L-histidine biosynthetic process"/>
    <property type="evidence" value="ECO:0007669"/>
    <property type="project" value="InterPro"/>
</dbReference>
<keyword evidence="6" id="KW-0520">NAD</keyword>
<dbReference type="PANTHER" id="PTHR21256:SF14">
    <property type="entry name" value="HISTIDINOL DEHYDROGENASE"/>
    <property type="match status" value="1"/>
</dbReference>
<accession>A0A1I1MB34</accession>
<dbReference type="GO" id="GO:0046872">
    <property type="term" value="F:metal ion binding"/>
    <property type="evidence" value="ECO:0007669"/>
    <property type="project" value="UniProtKB-KW"/>
</dbReference>
<dbReference type="AlphaFoldDB" id="A0A1I1MB34"/>
<dbReference type="Proteomes" id="UP000182258">
    <property type="component" value="Unassembled WGS sequence"/>
</dbReference>
<dbReference type="RefSeq" id="WP_074797517.1">
    <property type="nucleotide sequence ID" value="NZ_FOMB01000011.1"/>
</dbReference>
<reference evidence="10 11" key="1">
    <citation type="submission" date="2016-10" db="EMBL/GenBank/DDBJ databases">
        <authorList>
            <person name="de Groot N.N."/>
        </authorList>
    </citation>
    <scope>NUCLEOTIDE SEQUENCE [LARGE SCALE GENOMIC DNA]</scope>
    <source>
        <strain evidence="10 11">CGMCC 1.10210</strain>
    </source>
</reference>
<dbReference type="PRINTS" id="PR00083">
    <property type="entry name" value="HOLDHDRGNASE"/>
</dbReference>
<organism evidence="10 11">
    <name type="scientific">Devosia psychrophila</name>
    <dbReference type="NCBI Taxonomy" id="728005"/>
    <lineage>
        <taxon>Bacteria</taxon>
        <taxon>Pseudomonadati</taxon>
        <taxon>Pseudomonadota</taxon>
        <taxon>Alphaproteobacteria</taxon>
        <taxon>Hyphomicrobiales</taxon>
        <taxon>Devosiaceae</taxon>
        <taxon>Devosia</taxon>
    </lineage>
</organism>
<dbReference type="FunFam" id="3.40.50.1980:FF:000001">
    <property type="entry name" value="Histidinol dehydrogenase"/>
    <property type="match status" value="1"/>
</dbReference>
<dbReference type="SUPFAM" id="SSF53720">
    <property type="entry name" value="ALDH-like"/>
    <property type="match status" value="1"/>
</dbReference>
<feature type="binding site" evidence="7">
    <location>
        <position position="412"/>
    </location>
    <ligand>
        <name>substrate</name>
    </ligand>
</feature>
<feature type="binding site" evidence="8">
    <location>
        <position position="412"/>
    </location>
    <ligand>
        <name>Zn(2+)</name>
        <dbReference type="ChEBI" id="CHEBI:29105"/>
    </ligand>
</feature>